<keyword evidence="1" id="KW-0472">Membrane</keyword>
<evidence type="ECO:0000256" key="1">
    <source>
        <dbReference type="SAM" id="Phobius"/>
    </source>
</evidence>
<dbReference type="AlphaFoldDB" id="A0A4R2T2P6"/>
<dbReference type="Pfam" id="PF06923">
    <property type="entry name" value="GutM"/>
    <property type="match status" value="1"/>
</dbReference>
<reference evidence="2 3" key="1">
    <citation type="submission" date="2019-03" db="EMBL/GenBank/DDBJ databases">
        <title>Genomic Encyclopedia of Type Strains, Phase IV (KMG-IV): sequencing the most valuable type-strain genomes for metagenomic binning, comparative biology and taxonomic classification.</title>
        <authorList>
            <person name="Goeker M."/>
        </authorList>
    </citation>
    <scope>NUCLEOTIDE SEQUENCE [LARGE SCALE GENOMIC DNA]</scope>
    <source>
        <strain evidence="2 3">DSM 28404</strain>
    </source>
</reference>
<name>A0A4R2T2P6_9PAST</name>
<dbReference type="RefSeq" id="WP_131975190.1">
    <property type="nucleotide sequence ID" value="NZ_SLYB01000004.1"/>
</dbReference>
<gene>
    <name evidence="2" type="ORF">EDC44_10433</name>
</gene>
<keyword evidence="1" id="KW-0812">Transmembrane</keyword>
<accession>A0A4R2T2P6</accession>
<evidence type="ECO:0000313" key="3">
    <source>
        <dbReference type="Proteomes" id="UP000295763"/>
    </source>
</evidence>
<evidence type="ECO:0000313" key="2">
    <source>
        <dbReference type="EMBL" id="TCP96500.1"/>
    </source>
</evidence>
<keyword evidence="1" id="KW-1133">Transmembrane helix</keyword>
<dbReference type="InterPro" id="IPR009693">
    <property type="entry name" value="Glucitol_operon_activator"/>
</dbReference>
<sequence>MNTINALIVIAVIAWILQIILGWWQITRFNKAFEQLCKLGKVGVGRTAGRFKPKVVIAVAFDKNQRVTGSLLMKGYTVFARPEQIPALLGLLHGEIIPAELFPNKPAYQEALAQAIHLQ</sequence>
<protein>
    <submittedName>
        <fullName evidence="2">Glucitol operon activator protein</fullName>
    </submittedName>
</protein>
<dbReference type="PIRSF" id="PIRSF011474">
    <property type="entry name" value="Glucitol_operon_activator"/>
    <property type="match status" value="1"/>
</dbReference>
<dbReference type="EMBL" id="SLYB01000004">
    <property type="protein sequence ID" value="TCP96500.1"/>
    <property type="molecule type" value="Genomic_DNA"/>
</dbReference>
<proteinExistence type="predicted"/>
<feature type="transmembrane region" description="Helical" evidence="1">
    <location>
        <begin position="6"/>
        <end position="24"/>
    </location>
</feature>
<dbReference type="NCBIfam" id="NF007592">
    <property type="entry name" value="PRK10234.1"/>
    <property type="match status" value="1"/>
</dbReference>
<dbReference type="Proteomes" id="UP000295763">
    <property type="component" value="Unassembled WGS sequence"/>
</dbReference>
<organism evidence="2 3">
    <name type="scientific">Cricetibacter osteomyelitidis</name>
    <dbReference type="NCBI Taxonomy" id="1521931"/>
    <lineage>
        <taxon>Bacteria</taxon>
        <taxon>Pseudomonadati</taxon>
        <taxon>Pseudomonadota</taxon>
        <taxon>Gammaproteobacteria</taxon>
        <taxon>Pasteurellales</taxon>
        <taxon>Pasteurellaceae</taxon>
        <taxon>Cricetibacter</taxon>
    </lineage>
</organism>
<keyword evidence="3" id="KW-1185">Reference proteome</keyword>
<dbReference type="OrthoDB" id="4774974at2"/>
<comment type="caution">
    <text evidence="2">The sequence shown here is derived from an EMBL/GenBank/DDBJ whole genome shotgun (WGS) entry which is preliminary data.</text>
</comment>